<gene>
    <name evidence="1" type="ORF">KI387_004250</name>
</gene>
<dbReference type="EMBL" id="JAHRHJ020000002">
    <property type="protein sequence ID" value="KAH9324072.1"/>
    <property type="molecule type" value="Genomic_DNA"/>
</dbReference>
<evidence type="ECO:0000313" key="2">
    <source>
        <dbReference type="Proteomes" id="UP000824469"/>
    </source>
</evidence>
<proteinExistence type="predicted"/>
<reference evidence="1 2" key="1">
    <citation type="journal article" date="2021" name="Nat. Plants">
        <title>The Taxus genome provides insights into paclitaxel biosynthesis.</title>
        <authorList>
            <person name="Xiong X."/>
            <person name="Gou J."/>
            <person name="Liao Q."/>
            <person name="Li Y."/>
            <person name="Zhou Q."/>
            <person name="Bi G."/>
            <person name="Li C."/>
            <person name="Du R."/>
            <person name="Wang X."/>
            <person name="Sun T."/>
            <person name="Guo L."/>
            <person name="Liang H."/>
            <person name="Lu P."/>
            <person name="Wu Y."/>
            <person name="Zhang Z."/>
            <person name="Ro D.K."/>
            <person name="Shang Y."/>
            <person name="Huang S."/>
            <person name="Yan J."/>
        </authorList>
    </citation>
    <scope>NUCLEOTIDE SEQUENCE [LARGE SCALE GENOMIC DNA]</scope>
    <source>
        <strain evidence="1">Ta-2019</strain>
    </source>
</reference>
<comment type="caution">
    <text evidence="1">The sequence shown here is derived from an EMBL/GenBank/DDBJ whole genome shotgun (WGS) entry which is preliminary data.</text>
</comment>
<dbReference type="OMA" id="EEYMFNK"/>
<dbReference type="InterPro" id="IPR011009">
    <property type="entry name" value="Kinase-like_dom_sf"/>
</dbReference>
<dbReference type="PANTHER" id="PTHR48006">
    <property type="entry name" value="LEUCINE-RICH REPEAT-CONTAINING PROTEIN DDB_G0281931-RELATED"/>
    <property type="match status" value="1"/>
</dbReference>
<dbReference type="InterPro" id="IPR051824">
    <property type="entry name" value="LRR_Rcpt-Like_S/T_Kinase"/>
</dbReference>
<protein>
    <submittedName>
        <fullName evidence="1">Uncharacterized protein</fullName>
    </submittedName>
</protein>
<sequence>MATISNDVYCFGKLLLDIISEMTNTIECNETHGESSWIDHALTLIDIQDKNALPRIVDPYLILDEDLLEEVWVVAVIAKACLNPCPSKRPSMRHILKALENPRKVGRVDTINDNVVARTSSYSSWNKVFVSCRSSNGSQRVIIPGTLREEYMFNKNSRGRSRRGHVRP</sequence>
<dbReference type="Proteomes" id="UP000824469">
    <property type="component" value="Unassembled WGS sequence"/>
</dbReference>
<accession>A0AA38GIT0</accession>
<dbReference type="AlphaFoldDB" id="A0AA38GIT0"/>
<evidence type="ECO:0000313" key="1">
    <source>
        <dbReference type="EMBL" id="KAH9324072.1"/>
    </source>
</evidence>
<organism evidence="1 2">
    <name type="scientific">Taxus chinensis</name>
    <name type="common">Chinese yew</name>
    <name type="synonym">Taxus wallichiana var. chinensis</name>
    <dbReference type="NCBI Taxonomy" id="29808"/>
    <lineage>
        <taxon>Eukaryota</taxon>
        <taxon>Viridiplantae</taxon>
        <taxon>Streptophyta</taxon>
        <taxon>Embryophyta</taxon>
        <taxon>Tracheophyta</taxon>
        <taxon>Spermatophyta</taxon>
        <taxon>Pinopsida</taxon>
        <taxon>Pinidae</taxon>
        <taxon>Conifers II</taxon>
        <taxon>Cupressales</taxon>
        <taxon>Taxaceae</taxon>
        <taxon>Taxus</taxon>
    </lineage>
</organism>
<dbReference type="SUPFAM" id="SSF56112">
    <property type="entry name" value="Protein kinase-like (PK-like)"/>
    <property type="match status" value="1"/>
</dbReference>
<feature type="non-terminal residue" evidence="1">
    <location>
        <position position="168"/>
    </location>
</feature>
<keyword evidence="2" id="KW-1185">Reference proteome</keyword>
<name>A0AA38GIT0_TAXCH</name>
<dbReference type="Gene3D" id="1.10.510.10">
    <property type="entry name" value="Transferase(Phosphotransferase) domain 1"/>
    <property type="match status" value="1"/>
</dbReference>
<dbReference type="PANTHER" id="PTHR48006:SF50">
    <property type="entry name" value="OS03G0724300 PROTEIN"/>
    <property type="match status" value="1"/>
</dbReference>